<keyword evidence="2" id="KW-1185">Reference proteome</keyword>
<name>A0A1G6WRG2_9SPHI</name>
<reference evidence="2" key="1">
    <citation type="submission" date="2016-10" db="EMBL/GenBank/DDBJ databases">
        <authorList>
            <person name="Varghese N."/>
            <person name="Submissions S."/>
        </authorList>
    </citation>
    <scope>NUCLEOTIDE SEQUENCE [LARGE SCALE GENOMIC DNA]</scope>
    <source>
        <strain evidence="2">DSM 18609</strain>
    </source>
</reference>
<accession>A0A1G6WRG2</accession>
<dbReference type="Proteomes" id="UP000199455">
    <property type="component" value="Unassembled WGS sequence"/>
</dbReference>
<dbReference type="STRING" id="390242.SAMN04488024_107101"/>
<sequence length="48" mass="5511">MPDFEYEAKCYEYGMETGVYALAVFNNKALAIFKPGRIYPRHALIIVP</sequence>
<evidence type="ECO:0000313" key="2">
    <source>
        <dbReference type="Proteomes" id="UP000199455"/>
    </source>
</evidence>
<protein>
    <submittedName>
        <fullName evidence="1">Uncharacterized protein</fullName>
    </submittedName>
</protein>
<dbReference type="EMBL" id="FMZH01000007">
    <property type="protein sequence ID" value="SDD68411.1"/>
    <property type="molecule type" value="Genomic_DNA"/>
</dbReference>
<proteinExistence type="predicted"/>
<evidence type="ECO:0000313" key="1">
    <source>
        <dbReference type="EMBL" id="SDD68411.1"/>
    </source>
</evidence>
<gene>
    <name evidence="1" type="ORF">SAMN04488024_107101</name>
</gene>
<organism evidence="1 2">
    <name type="scientific">Pedobacter soli</name>
    <dbReference type="NCBI Taxonomy" id="390242"/>
    <lineage>
        <taxon>Bacteria</taxon>
        <taxon>Pseudomonadati</taxon>
        <taxon>Bacteroidota</taxon>
        <taxon>Sphingobacteriia</taxon>
        <taxon>Sphingobacteriales</taxon>
        <taxon>Sphingobacteriaceae</taxon>
        <taxon>Pedobacter</taxon>
    </lineage>
</organism>
<dbReference type="AlphaFoldDB" id="A0A1G6WRG2"/>